<comment type="caution">
    <text evidence="2">The sequence shown here is derived from an EMBL/GenBank/DDBJ whole genome shotgun (WGS) entry which is preliminary data.</text>
</comment>
<feature type="region of interest" description="Disordered" evidence="1">
    <location>
        <begin position="1"/>
        <end position="102"/>
    </location>
</feature>
<evidence type="ECO:0000313" key="3">
    <source>
        <dbReference type="Proteomes" id="UP000287033"/>
    </source>
</evidence>
<organism evidence="2 3">
    <name type="scientific">Chiloscyllium punctatum</name>
    <name type="common">Brownbanded bambooshark</name>
    <name type="synonym">Hemiscyllium punctatum</name>
    <dbReference type="NCBI Taxonomy" id="137246"/>
    <lineage>
        <taxon>Eukaryota</taxon>
        <taxon>Metazoa</taxon>
        <taxon>Chordata</taxon>
        <taxon>Craniata</taxon>
        <taxon>Vertebrata</taxon>
        <taxon>Chondrichthyes</taxon>
        <taxon>Elasmobranchii</taxon>
        <taxon>Galeomorphii</taxon>
        <taxon>Galeoidea</taxon>
        <taxon>Orectolobiformes</taxon>
        <taxon>Hemiscylliidae</taxon>
        <taxon>Chiloscyllium</taxon>
    </lineage>
</organism>
<dbReference type="Proteomes" id="UP000287033">
    <property type="component" value="Unassembled WGS sequence"/>
</dbReference>
<evidence type="ECO:0000256" key="1">
    <source>
        <dbReference type="SAM" id="MobiDB-lite"/>
    </source>
</evidence>
<name>A0A401TS61_CHIPU</name>
<accession>A0A401TS61</accession>
<feature type="compositionally biased region" description="Polar residues" evidence="1">
    <location>
        <begin position="39"/>
        <end position="49"/>
    </location>
</feature>
<sequence>MFPANRCRGDTHTHKKKPKRGGRRRAQFTRGSGPASPSLRPTRSHSVQPESAPLLLQRGEKKTPSKRSVAFGSVHPHNPPPRADAQAQTTLSSPRGRTGNATLSREIRAAFAMATPRTFDA</sequence>
<gene>
    <name evidence="2" type="ORF">chiPu_0029849</name>
</gene>
<reference evidence="2 3" key="1">
    <citation type="journal article" date="2018" name="Nat. Ecol. Evol.">
        <title>Shark genomes provide insights into elasmobranch evolution and the origin of vertebrates.</title>
        <authorList>
            <person name="Hara Y"/>
            <person name="Yamaguchi K"/>
            <person name="Onimaru K"/>
            <person name="Kadota M"/>
            <person name="Koyanagi M"/>
            <person name="Keeley SD"/>
            <person name="Tatsumi K"/>
            <person name="Tanaka K"/>
            <person name="Motone F"/>
            <person name="Kageyama Y"/>
            <person name="Nozu R"/>
            <person name="Adachi N"/>
            <person name="Nishimura O"/>
            <person name="Nakagawa R"/>
            <person name="Tanegashima C"/>
            <person name="Kiyatake I"/>
            <person name="Matsumoto R"/>
            <person name="Murakumo K"/>
            <person name="Nishida K"/>
            <person name="Terakita A"/>
            <person name="Kuratani S"/>
            <person name="Sato K"/>
            <person name="Hyodo S Kuraku.S."/>
        </authorList>
    </citation>
    <scope>NUCLEOTIDE SEQUENCE [LARGE SCALE GENOMIC DNA]</scope>
</reference>
<dbReference type="EMBL" id="BEZZ01167584">
    <property type="protein sequence ID" value="GCC45465.1"/>
    <property type="molecule type" value="Genomic_DNA"/>
</dbReference>
<evidence type="ECO:0000313" key="2">
    <source>
        <dbReference type="EMBL" id="GCC45465.1"/>
    </source>
</evidence>
<dbReference type="AlphaFoldDB" id="A0A401TS61"/>
<feature type="compositionally biased region" description="Polar residues" evidence="1">
    <location>
        <begin position="86"/>
        <end position="102"/>
    </location>
</feature>
<protein>
    <submittedName>
        <fullName evidence="2">Uncharacterized protein</fullName>
    </submittedName>
</protein>
<proteinExistence type="predicted"/>
<feature type="compositionally biased region" description="Basic residues" evidence="1">
    <location>
        <begin position="13"/>
        <end position="27"/>
    </location>
</feature>
<keyword evidence="3" id="KW-1185">Reference proteome</keyword>